<evidence type="ECO:0000313" key="1">
    <source>
        <dbReference type="EMBL" id="SPL61298.1"/>
    </source>
</evidence>
<sequence length="48" mass="5304">MLYDSGLRDHNYITELAARLANKKFMDRRQKSMAANSNLQGTNSSAGG</sequence>
<gene>
    <name evidence="1" type="ORF">OHAE_4090</name>
</gene>
<evidence type="ECO:0000313" key="2">
    <source>
        <dbReference type="Proteomes" id="UP000246073"/>
    </source>
</evidence>
<dbReference type="Proteomes" id="UP000246073">
    <property type="component" value="Unassembled WGS sequence"/>
</dbReference>
<protein>
    <submittedName>
        <fullName evidence="1">Uncharacterized protein</fullName>
    </submittedName>
</protein>
<reference evidence="2" key="1">
    <citation type="submission" date="2017-12" db="EMBL/GenBank/DDBJ databases">
        <authorList>
            <person name="Diaz M."/>
        </authorList>
    </citation>
    <scope>NUCLEOTIDE SEQUENCE [LARGE SCALE GENOMIC DNA]</scope>
    <source>
        <strain evidence="2">FI11154</strain>
    </source>
</reference>
<organism evidence="1 2">
    <name type="scientific">Ochrobactrum soli</name>
    <dbReference type="NCBI Taxonomy" id="2448455"/>
    <lineage>
        <taxon>Bacteria</taxon>
        <taxon>Pseudomonadati</taxon>
        <taxon>Pseudomonadota</taxon>
        <taxon>Alphaproteobacteria</taxon>
        <taxon>Hyphomicrobiales</taxon>
        <taxon>Brucellaceae</taxon>
        <taxon>Brucella/Ochrobactrum group</taxon>
        <taxon>Ochrobactrum</taxon>
    </lineage>
</organism>
<dbReference type="EMBL" id="OOFM01000001">
    <property type="protein sequence ID" value="SPL61298.1"/>
    <property type="molecule type" value="Genomic_DNA"/>
</dbReference>
<accession>A0A2P9HB22</accession>
<dbReference type="AlphaFoldDB" id="A0A2P9HB22"/>
<proteinExistence type="predicted"/>
<name>A0A2P9HB22_9HYPH</name>